<accession>A0A5N6RF21</accession>
<feature type="region of interest" description="Disordered" evidence="1">
    <location>
        <begin position="26"/>
        <end position="54"/>
    </location>
</feature>
<keyword evidence="4" id="KW-1185">Reference proteome</keyword>
<evidence type="ECO:0000256" key="1">
    <source>
        <dbReference type="SAM" id="MobiDB-lite"/>
    </source>
</evidence>
<feature type="compositionally biased region" description="Basic and acidic residues" evidence="1">
    <location>
        <begin position="39"/>
        <end position="53"/>
    </location>
</feature>
<gene>
    <name evidence="3" type="ORF">FH972_016164</name>
</gene>
<organism evidence="3 4">
    <name type="scientific">Carpinus fangiana</name>
    <dbReference type="NCBI Taxonomy" id="176857"/>
    <lineage>
        <taxon>Eukaryota</taxon>
        <taxon>Viridiplantae</taxon>
        <taxon>Streptophyta</taxon>
        <taxon>Embryophyta</taxon>
        <taxon>Tracheophyta</taxon>
        <taxon>Spermatophyta</taxon>
        <taxon>Magnoliopsida</taxon>
        <taxon>eudicotyledons</taxon>
        <taxon>Gunneridae</taxon>
        <taxon>Pentapetalae</taxon>
        <taxon>rosids</taxon>
        <taxon>fabids</taxon>
        <taxon>Fagales</taxon>
        <taxon>Betulaceae</taxon>
        <taxon>Carpinus</taxon>
    </lineage>
</organism>
<evidence type="ECO:0000313" key="3">
    <source>
        <dbReference type="EMBL" id="KAE8077613.1"/>
    </source>
</evidence>
<keyword evidence="2" id="KW-0472">Membrane</keyword>
<keyword evidence="2" id="KW-0812">Transmembrane</keyword>
<dbReference type="OrthoDB" id="846204at2759"/>
<dbReference type="PANTHER" id="PTHR33641">
    <property type="entry name" value="OS06G0133500 PROTEIN"/>
    <property type="match status" value="1"/>
</dbReference>
<evidence type="ECO:0000256" key="2">
    <source>
        <dbReference type="SAM" id="Phobius"/>
    </source>
</evidence>
<protein>
    <submittedName>
        <fullName evidence="3">Uncharacterized protein</fullName>
    </submittedName>
</protein>
<proteinExistence type="predicted"/>
<reference evidence="3 4" key="1">
    <citation type="submission" date="2019-06" db="EMBL/GenBank/DDBJ databases">
        <title>A chromosomal-level reference genome of Carpinus fangiana (Coryloideae, Betulaceae).</title>
        <authorList>
            <person name="Yang X."/>
            <person name="Wang Z."/>
            <person name="Zhang L."/>
            <person name="Hao G."/>
            <person name="Liu J."/>
            <person name="Yang Y."/>
        </authorList>
    </citation>
    <scope>NUCLEOTIDE SEQUENCE [LARGE SCALE GENOMIC DNA]</scope>
    <source>
        <strain evidence="3">Cfa_2016G</strain>
        <tissue evidence="3">Leaf</tissue>
    </source>
</reference>
<dbReference type="Proteomes" id="UP000327013">
    <property type="component" value="Chromosome 6"/>
</dbReference>
<sequence>MALGTIYATLPAVVAAAGIYFFDRNHSKSKENGGGFRAAIDKPAKAKDEEKTTRAPKLAPQFDGLHCFETLVGR</sequence>
<dbReference type="EMBL" id="CM017326">
    <property type="protein sequence ID" value="KAE8077613.1"/>
    <property type="molecule type" value="Genomic_DNA"/>
</dbReference>
<keyword evidence="2" id="KW-1133">Transmembrane helix</keyword>
<dbReference type="AlphaFoldDB" id="A0A5N6RF21"/>
<name>A0A5N6RF21_9ROSI</name>
<feature type="transmembrane region" description="Helical" evidence="2">
    <location>
        <begin position="6"/>
        <end position="22"/>
    </location>
</feature>
<dbReference type="PANTHER" id="PTHR33641:SF24">
    <property type="entry name" value="PROTEIN, PUTATIVE-RELATED"/>
    <property type="match status" value="1"/>
</dbReference>
<evidence type="ECO:0000313" key="4">
    <source>
        <dbReference type="Proteomes" id="UP000327013"/>
    </source>
</evidence>